<accession>A0A5A7N698</accession>
<dbReference type="RefSeq" id="WP_150006683.1">
    <property type="nucleotide sequence ID" value="NZ_BKCN01000001.1"/>
</dbReference>
<name>A0A5A7N698_9PROT</name>
<evidence type="ECO:0008006" key="3">
    <source>
        <dbReference type="Google" id="ProtNLM"/>
    </source>
</evidence>
<comment type="caution">
    <text evidence="1">The sequence shown here is derived from an EMBL/GenBank/DDBJ whole genome shotgun (WGS) entry which is preliminary data.</text>
</comment>
<dbReference type="AlphaFoldDB" id="A0A5A7N698"/>
<evidence type="ECO:0000313" key="1">
    <source>
        <dbReference type="EMBL" id="GER02546.1"/>
    </source>
</evidence>
<reference evidence="1 2" key="1">
    <citation type="submission" date="2019-09" db="EMBL/GenBank/DDBJ databases">
        <title>NBRP : Genome information of microbial organism related human and environment.</title>
        <authorList>
            <person name="Hattori M."/>
            <person name="Oshima K."/>
            <person name="Inaba H."/>
            <person name="Suda W."/>
            <person name="Sakamoto M."/>
            <person name="Iino T."/>
            <person name="Kitahara M."/>
            <person name="Oshida Y."/>
            <person name="Iida T."/>
            <person name="Kudo T."/>
            <person name="Itoh T."/>
            <person name="Ohkuma M."/>
        </authorList>
    </citation>
    <scope>NUCLEOTIDE SEQUENCE [LARGE SCALE GENOMIC DNA]</scope>
    <source>
        <strain evidence="1 2">Q-1</strain>
    </source>
</reference>
<gene>
    <name evidence="1" type="ORF">JCM17846_02280</name>
</gene>
<dbReference type="Gene3D" id="3.40.630.30">
    <property type="match status" value="1"/>
</dbReference>
<dbReference type="SUPFAM" id="SSF55729">
    <property type="entry name" value="Acyl-CoA N-acyltransferases (Nat)"/>
    <property type="match status" value="1"/>
</dbReference>
<dbReference type="EMBL" id="BKCN01000001">
    <property type="protein sequence ID" value="GER02546.1"/>
    <property type="molecule type" value="Genomic_DNA"/>
</dbReference>
<evidence type="ECO:0000313" key="2">
    <source>
        <dbReference type="Proteomes" id="UP000324996"/>
    </source>
</evidence>
<protein>
    <recommendedName>
        <fullName evidence="3">N-acetyltransferase domain-containing protein</fullName>
    </recommendedName>
</protein>
<proteinExistence type="predicted"/>
<dbReference type="Proteomes" id="UP000324996">
    <property type="component" value="Unassembled WGS sequence"/>
</dbReference>
<dbReference type="InterPro" id="IPR016181">
    <property type="entry name" value="Acyl_CoA_acyltransferase"/>
</dbReference>
<sequence>MTMRTDDVPDDVKPSDLMVLKTGIEGADIVFALHQACFPPGSGERWSHTDLCEVLRMPGTLALIASRDDQPLGYGLARFAADECELLSLAVADPQRRSGVPMLWWGI</sequence>
<organism evidence="1 2">
    <name type="scientific">Iodidimonas nitroreducens</name>
    <dbReference type="NCBI Taxonomy" id="1236968"/>
    <lineage>
        <taxon>Bacteria</taxon>
        <taxon>Pseudomonadati</taxon>
        <taxon>Pseudomonadota</taxon>
        <taxon>Alphaproteobacteria</taxon>
        <taxon>Iodidimonadales</taxon>
        <taxon>Iodidimonadaceae</taxon>
        <taxon>Iodidimonas</taxon>
    </lineage>
</organism>
<keyword evidence="2" id="KW-1185">Reference proteome</keyword>